<protein>
    <submittedName>
        <fullName evidence="2">Uncharacterized protein</fullName>
    </submittedName>
</protein>
<dbReference type="AlphaFoldDB" id="A0A941JBA7"/>
<feature type="region of interest" description="Disordered" evidence="1">
    <location>
        <begin position="19"/>
        <end position="52"/>
    </location>
</feature>
<name>A0A941JBA7_9BACI</name>
<comment type="caution">
    <text evidence="2">The sequence shown here is derived from an EMBL/GenBank/DDBJ whole genome shotgun (WGS) entry which is preliminary data.</text>
</comment>
<proteinExistence type="predicted"/>
<gene>
    <name evidence="2" type="ORF">KEH51_20350</name>
</gene>
<dbReference type="Proteomes" id="UP000680045">
    <property type="component" value="Unassembled WGS sequence"/>
</dbReference>
<accession>A0A941JBA7</accession>
<evidence type="ECO:0000313" key="3">
    <source>
        <dbReference type="Proteomes" id="UP000680045"/>
    </source>
</evidence>
<evidence type="ECO:0000313" key="2">
    <source>
        <dbReference type="EMBL" id="MBR8645569.1"/>
    </source>
</evidence>
<evidence type="ECO:0000256" key="1">
    <source>
        <dbReference type="SAM" id="MobiDB-lite"/>
    </source>
</evidence>
<organism evidence="2 3">
    <name type="scientific">Peribacillus frigoritolerans</name>
    <dbReference type="NCBI Taxonomy" id="450367"/>
    <lineage>
        <taxon>Bacteria</taxon>
        <taxon>Bacillati</taxon>
        <taxon>Bacillota</taxon>
        <taxon>Bacilli</taxon>
        <taxon>Bacillales</taxon>
        <taxon>Bacillaceae</taxon>
        <taxon>Peribacillus</taxon>
    </lineage>
</organism>
<dbReference type="EMBL" id="JAGTPW010000041">
    <property type="protein sequence ID" value="MBR8645569.1"/>
    <property type="molecule type" value="Genomic_DNA"/>
</dbReference>
<sequence>MPAVFLFKNVPVDLNERYETPAEKRVQGDPTGAKSTEGGPPAESECLEWKST</sequence>
<reference evidence="2" key="1">
    <citation type="submission" date="2021-04" db="EMBL/GenBank/DDBJ databases">
        <title>Whole genome sequencing of Enterococci isolates from hospitalized patients.</title>
        <authorList>
            <person name="Ogoti B.M."/>
            <person name="Onyambu F.G."/>
        </authorList>
    </citation>
    <scope>NUCLEOTIDE SEQUENCE</scope>
    <source>
        <strain evidence="2">242</strain>
    </source>
</reference>